<dbReference type="EMBL" id="JBAFUR010000001">
    <property type="protein sequence ID" value="MFG1251293.1"/>
    <property type="molecule type" value="Genomic_DNA"/>
</dbReference>
<feature type="compositionally biased region" description="Basic and acidic residues" evidence="1">
    <location>
        <begin position="57"/>
        <end position="87"/>
    </location>
</feature>
<evidence type="ECO:0000313" key="3">
    <source>
        <dbReference type="Proteomes" id="UP001604043"/>
    </source>
</evidence>
<reference evidence="2 3" key="1">
    <citation type="submission" date="2024-02" db="EMBL/GenBank/DDBJ databases">
        <title>Expansion and revision of Xanthobacter and proposal of Roseixanthobacter gen. nov.</title>
        <authorList>
            <person name="Soltysiak M.P.M."/>
            <person name="Jalihal A."/>
            <person name="Ory A."/>
            <person name="Chrisophersen C."/>
            <person name="Lee A.D."/>
            <person name="Boulton J."/>
            <person name="Springer M."/>
        </authorList>
    </citation>
    <scope>NUCLEOTIDE SEQUENCE [LARGE SCALE GENOMIC DNA]</scope>
    <source>
        <strain evidence="2 3">CB5</strain>
    </source>
</reference>
<dbReference type="Gene3D" id="3.30.1150.10">
    <property type="match status" value="1"/>
</dbReference>
<evidence type="ECO:0000256" key="1">
    <source>
        <dbReference type="SAM" id="MobiDB-lite"/>
    </source>
</evidence>
<gene>
    <name evidence="2" type="ORF">V5F30_03710</name>
</gene>
<dbReference type="Proteomes" id="UP001604043">
    <property type="component" value="Unassembled WGS sequence"/>
</dbReference>
<name>A0ABW6ZDM5_9HYPH</name>
<feature type="compositionally biased region" description="Polar residues" evidence="1">
    <location>
        <begin position="188"/>
        <end position="210"/>
    </location>
</feature>
<evidence type="ECO:0000313" key="2">
    <source>
        <dbReference type="EMBL" id="MFG1251293.1"/>
    </source>
</evidence>
<protein>
    <submittedName>
        <fullName evidence="2">Cell envelope biogenesis protein TolA</fullName>
    </submittedName>
</protein>
<sequence>MRSSLAASTALHVGVLVLTLVSFSGAKPLDPTLQDIPVDVITSSEYTKLTRGALTGKKTEKPKQVAEKVADPTPIEDPKLKASEKPPVEATTPPPPPPPPPPQKAEQPTQQKAEPAPPPKETAEVALKNEPKKQEQPQEQAKAEAAPPLPPRKPAPPREQPKPIEANAPSREFNTDQIKELIDKRTPTRQVASAGEISNTSSIGAPSGQAATLSVNEIDAFKRRLKTCWGTMPGNLTAPPPVDVDIFFNKDGTLSAQPRIVPGQANAGNPAFQSVASIGIRAIIQCQPYTMFQPEKYASSWKTLGITLSDKLFTQ</sequence>
<accession>A0ABW6ZDM5</accession>
<feature type="compositionally biased region" description="Low complexity" evidence="1">
    <location>
        <begin position="137"/>
        <end position="146"/>
    </location>
</feature>
<feature type="compositionally biased region" description="Pro residues" evidence="1">
    <location>
        <begin position="92"/>
        <end position="103"/>
    </location>
</feature>
<dbReference type="RefSeq" id="WP_394006304.1">
    <property type="nucleotide sequence ID" value="NZ_JBAFUR010000001.1"/>
</dbReference>
<proteinExistence type="predicted"/>
<keyword evidence="3" id="KW-1185">Reference proteome</keyword>
<organism evidence="2 3">
    <name type="scientific">Xanthobacter aminoxidans</name>
    <dbReference type="NCBI Taxonomy" id="186280"/>
    <lineage>
        <taxon>Bacteria</taxon>
        <taxon>Pseudomonadati</taxon>
        <taxon>Pseudomonadota</taxon>
        <taxon>Alphaproteobacteria</taxon>
        <taxon>Hyphomicrobiales</taxon>
        <taxon>Xanthobacteraceae</taxon>
        <taxon>Xanthobacter</taxon>
    </lineage>
</organism>
<feature type="compositionally biased region" description="Low complexity" evidence="1">
    <location>
        <begin position="104"/>
        <end position="114"/>
    </location>
</feature>
<feature type="region of interest" description="Disordered" evidence="1">
    <location>
        <begin position="53"/>
        <end position="210"/>
    </location>
</feature>
<feature type="compositionally biased region" description="Basic and acidic residues" evidence="1">
    <location>
        <begin position="173"/>
        <end position="186"/>
    </location>
</feature>
<feature type="compositionally biased region" description="Pro residues" evidence="1">
    <location>
        <begin position="147"/>
        <end position="158"/>
    </location>
</feature>
<feature type="compositionally biased region" description="Basic and acidic residues" evidence="1">
    <location>
        <begin position="121"/>
        <end position="136"/>
    </location>
</feature>
<comment type="caution">
    <text evidence="2">The sequence shown here is derived from an EMBL/GenBank/DDBJ whole genome shotgun (WGS) entry which is preliminary data.</text>
</comment>